<dbReference type="EMBL" id="JAAAHW010003792">
    <property type="protein sequence ID" value="KAF9980766.1"/>
    <property type="molecule type" value="Genomic_DNA"/>
</dbReference>
<proteinExistence type="predicted"/>
<organism evidence="2 3">
    <name type="scientific">Modicella reniformis</name>
    <dbReference type="NCBI Taxonomy" id="1440133"/>
    <lineage>
        <taxon>Eukaryota</taxon>
        <taxon>Fungi</taxon>
        <taxon>Fungi incertae sedis</taxon>
        <taxon>Mucoromycota</taxon>
        <taxon>Mortierellomycotina</taxon>
        <taxon>Mortierellomycetes</taxon>
        <taxon>Mortierellales</taxon>
        <taxon>Mortierellaceae</taxon>
        <taxon>Modicella</taxon>
    </lineage>
</organism>
<gene>
    <name evidence="2" type="ORF">BGZ65_004704</name>
</gene>
<evidence type="ECO:0000313" key="2">
    <source>
        <dbReference type="EMBL" id="KAF9980766.1"/>
    </source>
</evidence>
<evidence type="ECO:0008006" key="4">
    <source>
        <dbReference type="Google" id="ProtNLM"/>
    </source>
</evidence>
<evidence type="ECO:0000256" key="1">
    <source>
        <dbReference type="SAM" id="MobiDB-lite"/>
    </source>
</evidence>
<evidence type="ECO:0000313" key="3">
    <source>
        <dbReference type="Proteomes" id="UP000749646"/>
    </source>
</evidence>
<keyword evidence="3" id="KW-1185">Reference proteome</keyword>
<reference evidence="2" key="1">
    <citation type="journal article" date="2020" name="Fungal Divers.">
        <title>Resolving the Mortierellaceae phylogeny through synthesis of multi-gene phylogenetics and phylogenomics.</title>
        <authorList>
            <person name="Vandepol N."/>
            <person name="Liber J."/>
            <person name="Desiro A."/>
            <person name="Na H."/>
            <person name="Kennedy M."/>
            <person name="Barry K."/>
            <person name="Grigoriev I.V."/>
            <person name="Miller A.N."/>
            <person name="O'Donnell K."/>
            <person name="Stajich J.E."/>
            <person name="Bonito G."/>
        </authorList>
    </citation>
    <scope>NUCLEOTIDE SEQUENCE</scope>
    <source>
        <strain evidence="2">MES-2147</strain>
    </source>
</reference>
<protein>
    <recommendedName>
        <fullName evidence="4">Brix domain-containing protein</fullName>
    </recommendedName>
</protein>
<feature type="region of interest" description="Disordered" evidence="1">
    <location>
        <begin position="1"/>
        <end position="23"/>
    </location>
</feature>
<dbReference type="OrthoDB" id="8191639at2759"/>
<dbReference type="AlphaFoldDB" id="A0A9P6SMK9"/>
<accession>A0A9P6SMK9</accession>
<comment type="caution">
    <text evidence="2">The sequence shown here is derived from an EMBL/GenBank/DDBJ whole genome shotgun (WGS) entry which is preliminary data.</text>
</comment>
<dbReference type="Proteomes" id="UP000749646">
    <property type="component" value="Unassembled WGS sequence"/>
</dbReference>
<sequence>MQLSKAERKQLKKKQKEFAKKSEGTAGRPCFMLSRDHNKLSIKFTDIASHWEVRDLILYLLTETKTLPWIMVKNKFNIHKVVLLHVSGLGPELFHVNLHHPASNKPITWTEKATEGPVTEFQHLKSFFNVMNVMKIGGDKHRIFSPVEMFLSLPLSNSEKIQRRRKRGQVCISVLSVSSQPNHLTLDSFDS</sequence>
<name>A0A9P6SMK9_9FUNG</name>